<sequence length="570" mass="63340">MAQHPALPTPVKLFHLDCLLHFPENRPLGSGTEEALPVLLTPRTISGLFPGLFQDQGTILARLNLLCLVCMESEGPAAEQGVSYLLEHVLALGGLVAGKGGQEASRLFFRAALLFSRYFGSRAQPMAELTHCLLDLYRQNCRLAPNVINLLDEVWAVTEEPSWAGSFAHDLQDLIVGLPLQEKELSWHLKVLARLAKEKDIPQRKTMWLLRRLVALDQLGDWRSGQILLSICRNLMQLQPLPAPYQLADLLQAVSLCHVDVDIRDRARFYYTLLASLSDDKLGAVLAPQGPSKARTLSSSIVADSESFVASLTVHPAVQAPMRLERVGKSSDMAAVPHFVQDVDSYCQWLLEPRPPSHLNLTYQLVHSDPSSPPCDLLLCVVLRFVCSDRHYEPVPELCVPCLSARRPPQTVTLTLQPRCPYPTQVNVFAVYTTQKGLTHGSQLEPLEVAFPDLFLPLKLPAWSLEKRHHLFGALWHQLHPDGNEACAESLVCWPVPPQSLGCLVQDHFATYILAEQSGLYEIGMALPPQYHILLQVQSVKDAARVSIRTDNWKLLPSLNSYLLGLVEAG</sequence>
<dbReference type="Proteomes" id="UP000827872">
    <property type="component" value="Linkage Group LG01"/>
</dbReference>
<evidence type="ECO:0000313" key="2">
    <source>
        <dbReference type="Proteomes" id="UP000827872"/>
    </source>
</evidence>
<organism evidence="1 2">
    <name type="scientific">Sphaerodactylus townsendi</name>
    <dbReference type="NCBI Taxonomy" id="933632"/>
    <lineage>
        <taxon>Eukaryota</taxon>
        <taxon>Metazoa</taxon>
        <taxon>Chordata</taxon>
        <taxon>Craniata</taxon>
        <taxon>Vertebrata</taxon>
        <taxon>Euteleostomi</taxon>
        <taxon>Lepidosauria</taxon>
        <taxon>Squamata</taxon>
        <taxon>Bifurcata</taxon>
        <taxon>Gekkota</taxon>
        <taxon>Sphaerodactylidae</taxon>
        <taxon>Sphaerodactylus</taxon>
    </lineage>
</organism>
<gene>
    <name evidence="1" type="ORF">K3G42_011215</name>
</gene>
<proteinExistence type="predicted"/>
<name>A0ACB8GA05_9SAUR</name>
<reference evidence="1" key="1">
    <citation type="submission" date="2021-08" db="EMBL/GenBank/DDBJ databases">
        <title>The first chromosome-level gecko genome reveals the dynamic sex chromosomes of Neotropical dwarf geckos (Sphaerodactylidae: Sphaerodactylus).</title>
        <authorList>
            <person name="Pinto B.J."/>
            <person name="Keating S.E."/>
            <person name="Gamble T."/>
        </authorList>
    </citation>
    <scope>NUCLEOTIDE SEQUENCE</scope>
    <source>
        <strain evidence="1">TG3544</strain>
    </source>
</reference>
<evidence type="ECO:0000313" key="1">
    <source>
        <dbReference type="EMBL" id="KAH8016019.1"/>
    </source>
</evidence>
<dbReference type="EMBL" id="CM037614">
    <property type="protein sequence ID" value="KAH8016019.1"/>
    <property type="molecule type" value="Genomic_DNA"/>
</dbReference>
<keyword evidence="2" id="KW-1185">Reference proteome</keyword>
<protein>
    <submittedName>
        <fullName evidence="1">Uncharacterized protein</fullName>
    </submittedName>
</protein>
<comment type="caution">
    <text evidence="1">The sequence shown here is derived from an EMBL/GenBank/DDBJ whole genome shotgun (WGS) entry which is preliminary data.</text>
</comment>
<accession>A0ACB8GA05</accession>